<feature type="transmembrane region" description="Helical" evidence="8">
    <location>
        <begin position="12"/>
        <end position="37"/>
    </location>
</feature>
<proteinExistence type="predicted"/>
<dbReference type="CDD" id="cd01840">
    <property type="entry name" value="SGNH_hydrolase_yrhL_like"/>
    <property type="match status" value="1"/>
</dbReference>
<keyword evidence="4 8" id="KW-0812">Transmembrane</keyword>
<dbReference type="RefSeq" id="WP_153930552.1">
    <property type="nucleotide sequence ID" value="NZ_QORN01000029.1"/>
</dbReference>
<evidence type="ECO:0000256" key="1">
    <source>
        <dbReference type="ARBA" id="ARBA00004651"/>
    </source>
</evidence>
<accession>A0ABR8P8J7</accession>
<reference evidence="10 11" key="1">
    <citation type="submission" date="2018-07" db="EMBL/GenBank/DDBJ databases">
        <title>Phylogenomic Insights into understanding Host Adaptation of Lactobacillus reuteri by a novel species, Lactobacillus spp. M31.</title>
        <authorList>
            <person name="Sharma S."/>
            <person name="Patil P."/>
            <person name="Korpole S."/>
            <person name="Patil P.B."/>
        </authorList>
    </citation>
    <scope>NUCLEOTIDE SEQUENCE [LARGE SCALE GENOMIC DNA]</scope>
    <source>
        <strain evidence="10 11">M31</strain>
    </source>
</reference>
<keyword evidence="11" id="KW-1185">Reference proteome</keyword>
<evidence type="ECO:0000256" key="8">
    <source>
        <dbReference type="SAM" id="Phobius"/>
    </source>
</evidence>
<gene>
    <name evidence="10" type="ORF">DTK66_07765</name>
</gene>
<evidence type="ECO:0000256" key="3">
    <source>
        <dbReference type="ARBA" id="ARBA00022679"/>
    </source>
</evidence>
<dbReference type="InterPro" id="IPR036514">
    <property type="entry name" value="SGNH_hydro_sf"/>
</dbReference>
<evidence type="ECO:0000256" key="4">
    <source>
        <dbReference type="ARBA" id="ARBA00022692"/>
    </source>
</evidence>
<evidence type="ECO:0000259" key="9">
    <source>
        <dbReference type="Pfam" id="PF01757"/>
    </source>
</evidence>
<evidence type="ECO:0000256" key="7">
    <source>
        <dbReference type="ARBA" id="ARBA00023315"/>
    </source>
</evidence>
<dbReference type="InterPro" id="IPR002656">
    <property type="entry name" value="Acyl_transf_3_dom"/>
</dbReference>
<feature type="domain" description="Acyltransferase 3" evidence="9">
    <location>
        <begin position="18"/>
        <end position="347"/>
    </location>
</feature>
<name>A0ABR8P8J7_9LACO</name>
<comment type="subcellular location">
    <subcellularLocation>
        <location evidence="1">Cell membrane</location>
        <topology evidence="1">Multi-pass membrane protein</topology>
    </subcellularLocation>
</comment>
<dbReference type="Pfam" id="PF01757">
    <property type="entry name" value="Acyl_transf_3"/>
    <property type="match status" value="1"/>
</dbReference>
<protein>
    <submittedName>
        <fullName evidence="10">Acetyltransferase</fullName>
    </submittedName>
</protein>
<keyword evidence="5 8" id="KW-1133">Transmembrane helix</keyword>
<evidence type="ECO:0000256" key="5">
    <source>
        <dbReference type="ARBA" id="ARBA00022989"/>
    </source>
</evidence>
<dbReference type="Gene3D" id="3.40.50.1110">
    <property type="entry name" value="SGNH hydrolase"/>
    <property type="match status" value="1"/>
</dbReference>
<dbReference type="PANTHER" id="PTHR23028:SF53">
    <property type="entry name" value="ACYL_TRANSF_3 DOMAIN-CONTAINING PROTEIN"/>
    <property type="match status" value="1"/>
</dbReference>
<feature type="transmembrane region" description="Helical" evidence="8">
    <location>
        <begin position="386"/>
        <end position="404"/>
    </location>
</feature>
<feature type="transmembrane region" description="Helical" evidence="8">
    <location>
        <begin position="181"/>
        <end position="200"/>
    </location>
</feature>
<organism evidence="10 11">
    <name type="scientific">Limosilactobacillus walteri</name>
    <dbReference type="NCBI Taxonomy" id="2268022"/>
    <lineage>
        <taxon>Bacteria</taxon>
        <taxon>Bacillati</taxon>
        <taxon>Bacillota</taxon>
        <taxon>Bacilli</taxon>
        <taxon>Lactobacillales</taxon>
        <taxon>Lactobacillaceae</taxon>
        <taxon>Limosilactobacillus</taxon>
    </lineage>
</organism>
<dbReference type="SUPFAM" id="SSF52266">
    <property type="entry name" value="SGNH hydrolase"/>
    <property type="match status" value="1"/>
</dbReference>
<sequence>MKPNFNPSQGMHTHYFVTGIDGLRTLAVLGVIIYHLLPNFLMGGYLGVPLFLLISGYFVTFQFSRQLKYGGRIDIKHFYLKRFRRLYPTLVAMLVLTTAYITLFAHELLHNIRAVIITNLTWVYNWWEISHGQSYFDQFGGISPFTHLWTLGVEAQFYLLWPLIITLLFRIFKETQVVRRIVFVLAILSAVEMAVLYDPANINRVYYGTDTRAFSLFLGSWLGLAWPLNRLRPNLQKNSRDLLNITGILATVITIFGFCSLNGQSAFTYRGGMFLYSFVGILLMATILHPGASMNKWFSNPVFHWVGQRSYGIYVYQYPVMIFYERLIKVGNHPLINALVEIAIILAISEASYRLIEQPFARYRWTELPADLQRVLEKHHISWQSGSKLLAGTLVLIIAFIGFCQPNRAPKKTAVQQRIEQNHQAAEEHNKKIAKGETVAEASGTTKKLQKQYDLTPAQIKAAQKLKVTAIGDSVMADAADSIQKLMPNAYVDAQVGRQGSATPEVIKQLKADGHLNKIVVLNLGTNGAMTQDTLDDILSAIGPGHQIFWVTAHVPTKPWQQTVNDEIKDVAKKHKNVHVVDWYKASQGHTEWFASDNVHMGPAGNDHFARLIAKAILTNH</sequence>
<evidence type="ECO:0000313" key="10">
    <source>
        <dbReference type="EMBL" id="MBD5806989.1"/>
    </source>
</evidence>
<keyword evidence="6 8" id="KW-0472">Membrane</keyword>
<dbReference type="PANTHER" id="PTHR23028">
    <property type="entry name" value="ACETYLTRANSFERASE"/>
    <property type="match status" value="1"/>
</dbReference>
<dbReference type="Proteomes" id="UP000704341">
    <property type="component" value="Unassembled WGS sequence"/>
</dbReference>
<keyword evidence="2" id="KW-1003">Cell membrane</keyword>
<evidence type="ECO:0000256" key="6">
    <source>
        <dbReference type="ARBA" id="ARBA00023136"/>
    </source>
</evidence>
<feature type="transmembrane region" description="Helical" evidence="8">
    <location>
        <begin position="148"/>
        <end position="169"/>
    </location>
</feature>
<dbReference type="InterPro" id="IPR050879">
    <property type="entry name" value="Acyltransferase_3"/>
</dbReference>
<keyword evidence="7" id="KW-0012">Acyltransferase</keyword>
<comment type="caution">
    <text evidence="10">The sequence shown here is derived from an EMBL/GenBank/DDBJ whole genome shotgun (WGS) entry which is preliminary data.</text>
</comment>
<feature type="transmembrane region" description="Helical" evidence="8">
    <location>
        <begin position="269"/>
        <end position="288"/>
    </location>
</feature>
<evidence type="ECO:0000256" key="2">
    <source>
        <dbReference type="ARBA" id="ARBA00022475"/>
    </source>
</evidence>
<feature type="transmembrane region" description="Helical" evidence="8">
    <location>
        <begin position="241"/>
        <end position="263"/>
    </location>
</feature>
<dbReference type="EMBL" id="QORN01000029">
    <property type="protein sequence ID" value="MBD5806989.1"/>
    <property type="molecule type" value="Genomic_DNA"/>
</dbReference>
<feature type="transmembrane region" description="Helical" evidence="8">
    <location>
        <begin position="85"/>
        <end position="105"/>
    </location>
</feature>
<keyword evidence="3" id="KW-0808">Transferase</keyword>
<feature type="transmembrane region" description="Helical" evidence="8">
    <location>
        <begin position="43"/>
        <end position="64"/>
    </location>
</feature>
<evidence type="ECO:0000313" key="11">
    <source>
        <dbReference type="Proteomes" id="UP000704341"/>
    </source>
</evidence>